<dbReference type="Proteomes" id="UP001163321">
    <property type="component" value="Chromosome 11"/>
</dbReference>
<evidence type="ECO:0000313" key="1">
    <source>
        <dbReference type="EMBL" id="KAI9919287.1"/>
    </source>
</evidence>
<gene>
    <name evidence="1" type="ORF">PsorP6_017585</name>
</gene>
<dbReference type="EMBL" id="CM047590">
    <property type="protein sequence ID" value="KAI9919287.1"/>
    <property type="molecule type" value="Genomic_DNA"/>
</dbReference>
<sequence>MTAGFYETACPGSTTTQKRLESDMKELRDERNPWRLLFELRTVCLGNEEGVDGKDRLMKFSAGMKALRFELPVERVATSAVLDVALPFNDTTDSRVHFRSPRDAHVVTNRKHVRNAFVHLFQRFQQRRNSWNGSESADVMRQAARTVLADALLSHQGVAQHVFHARVESK</sequence>
<comment type="caution">
    <text evidence="1">The sequence shown here is derived from an EMBL/GenBank/DDBJ whole genome shotgun (WGS) entry which is preliminary data.</text>
</comment>
<organism evidence="1 2">
    <name type="scientific">Peronosclerospora sorghi</name>
    <dbReference type="NCBI Taxonomy" id="230839"/>
    <lineage>
        <taxon>Eukaryota</taxon>
        <taxon>Sar</taxon>
        <taxon>Stramenopiles</taxon>
        <taxon>Oomycota</taxon>
        <taxon>Peronosporomycetes</taxon>
        <taxon>Peronosporales</taxon>
        <taxon>Peronosporaceae</taxon>
        <taxon>Peronosclerospora</taxon>
    </lineage>
</organism>
<name>A0ACC0WLL9_9STRA</name>
<protein>
    <submittedName>
        <fullName evidence="1">Uncharacterized protein</fullName>
    </submittedName>
</protein>
<evidence type="ECO:0000313" key="2">
    <source>
        <dbReference type="Proteomes" id="UP001163321"/>
    </source>
</evidence>
<reference evidence="1 2" key="1">
    <citation type="journal article" date="2022" name="bioRxiv">
        <title>The genome of the oomycete Peronosclerospora sorghi, a cosmopolitan pathogen of maize and sorghum, is inflated with dispersed pseudogenes.</title>
        <authorList>
            <person name="Fletcher K."/>
            <person name="Martin F."/>
            <person name="Isakeit T."/>
            <person name="Cavanaugh K."/>
            <person name="Magill C."/>
            <person name="Michelmore R."/>
        </authorList>
    </citation>
    <scope>NUCLEOTIDE SEQUENCE [LARGE SCALE GENOMIC DNA]</scope>
    <source>
        <strain evidence="1">P6</strain>
    </source>
</reference>
<keyword evidence="2" id="KW-1185">Reference proteome</keyword>
<proteinExistence type="predicted"/>
<accession>A0ACC0WLL9</accession>